<gene>
    <name evidence="1" type="ORF">A6F49_11005</name>
</gene>
<dbReference type="EMBL" id="LXEY01000019">
    <property type="protein sequence ID" value="OAV60489.1"/>
    <property type="molecule type" value="Genomic_DNA"/>
</dbReference>
<evidence type="ECO:0000313" key="1">
    <source>
        <dbReference type="EMBL" id="OAV60489.1"/>
    </source>
</evidence>
<evidence type="ECO:0000313" key="2">
    <source>
        <dbReference type="Proteomes" id="UP000078292"/>
    </source>
</evidence>
<keyword evidence="2" id="KW-1185">Reference proteome</keyword>
<comment type="caution">
    <text evidence="1">The sequence shown here is derived from an EMBL/GenBank/DDBJ whole genome shotgun (WGS) entry which is preliminary data.</text>
</comment>
<organism evidence="1 2">
    <name type="scientific">Enteractinococcus helveticum</name>
    <dbReference type="NCBI Taxonomy" id="1837282"/>
    <lineage>
        <taxon>Bacteria</taxon>
        <taxon>Bacillati</taxon>
        <taxon>Actinomycetota</taxon>
        <taxon>Actinomycetes</taxon>
        <taxon>Micrococcales</taxon>
        <taxon>Micrococcaceae</taxon>
    </lineage>
</organism>
<name>A0A1B7LYK5_9MICC</name>
<dbReference type="OrthoDB" id="9797132at2"/>
<dbReference type="Proteomes" id="UP000078292">
    <property type="component" value="Unassembled WGS sequence"/>
</dbReference>
<protein>
    <recommendedName>
        <fullName evidence="3">Iron-sulfur cluster repair di-iron protein, ric</fullName>
    </recommendedName>
</protein>
<proteinExistence type="predicted"/>
<sequence length="88" mass="9772">MANRNIEKAAQLAPIVERVHGGHHPELTRVREITQALHQADNATNTPALFQELRAVTDNYAIPNDVCEAFEATYHALERADKQQQAAA</sequence>
<reference evidence="1 2" key="1">
    <citation type="submission" date="2016-04" db="EMBL/GenBank/DDBJ databases">
        <title>First whole genome shotgun sequence of the bacterium Enteractinococcus sp. strain UASWS1574.</title>
        <authorList>
            <person name="Crovadore J."/>
            <person name="Chablais R."/>
            <person name="Lefort F."/>
        </authorList>
    </citation>
    <scope>NUCLEOTIDE SEQUENCE [LARGE SCALE GENOMIC DNA]</scope>
    <source>
        <strain evidence="1 2">UASWS1574</strain>
    </source>
</reference>
<dbReference type="RefSeq" id="WP_043058042.1">
    <property type="nucleotide sequence ID" value="NZ_LXEY01000019.1"/>
</dbReference>
<dbReference type="AlphaFoldDB" id="A0A1B7LYK5"/>
<accession>A0A1B7LYK5</accession>
<dbReference type="STRING" id="1837282.A6F49_11005"/>
<evidence type="ECO:0008006" key="3">
    <source>
        <dbReference type="Google" id="ProtNLM"/>
    </source>
</evidence>